<reference evidence="1 2" key="1">
    <citation type="submission" date="2018-06" db="EMBL/GenBank/DDBJ databases">
        <title>Genomic Encyclopedia of Type Strains, Phase IV (KMG-IV): sequencing the most valuable type-strain genomes for metagenomic binning, comparative biology and taxonomic classification.</title>
        <authorList>
            <person name="Goeker M."/>
        </authorList>
    </citation>
    <scope>NUCLEOTIDE SEQUENCE [LARGE SCALE GENOMIC DNA]</scope>
    <source>
        <strain evidence="1 2">DSM 15140</strain>
    </source>
</reference>
<dbReference type="EMBL" id="QNRI01000001">
    <property type="protein sequence ID" value="RBP01743.1"/>
    <property type="molecule type" value="Genomic_DNA"/>
</dbReference>
<dbReference type="OrthoDB" id="1683573at2"/>
<dbReference type="RefSeq" id="WP_079709501.1">
    <property type="nucleotide sequence ID" value="NZ_BAABQN010000001.1"/>
</dbReference>
<dbReference type="Proteomes" id="UP000252254">
    <property type="component" value="Unassembled WGS sequence"/>
</dbReference>
<comment type="caution">
    <text evidence="1">The sequence shown here is derived from an EMBL/GenBank/DDBJ whole genome shotgun (WGS) entry which is preliminary data.</text>
</comment>
<accession>A0A366EHC9</accession>
<dbReference type="STRING" id="200904.GCA_900168775_01624"/>
<name>A0A366EHC9_9BACI</name>
<gene>
    <name evidence="1" type="ORF">DES48_101487</name>
</gene>
<sequence>MILYTPLEPMDIFEHNQSNYTKQKVIHFDDCSLLVDCLEEGNYRVVQLLSTNPQHFLNESFQPGKML</sequence>
<dbReference type="AlphaFoldDB" id="A0A366EHC9"/>
<evidence type="ECO:0000313" key="2">
    <source>
        <dbReference type="Proteomes" id="UP000252254"/>
    </source>
</evidence>
<evidence type="ECO:0000313" key="1">
    <source>
        <dbReference type="EMBL" id="RBP01743.1"/>
    </source>
</evidence>
<organism evidence="1 2">
    <name type="scientific">Paraliobacillus ryukyuensis</name>
    <dbReference type="NCBI Taxonomy" id="200904"/>
    <lineage>
        <taxon>Bacteria</taxon>
        <taxon>Bacillati</taxon>
        <taxon>Bacillota</taxon>
        <taxon>Bacilli</taxon>
        <taxon>Bacillales</taxon>
        <taxon>Bacillaceae</taxon>
        <taxon>Paraliobacillus</taxon>
    </lineage>
</organism>
<dbReference type="InterPro" id="IPR025619">
    <property type="entry name" value="YlzJ"/>
</dbReference>
<dbReference type="Pfam" id="PF14035">
    <property type="entry name" value="YlzJ"/>
    <property type="match status" value="1"/>
</dbReference>
<proteinExistence type="predicted"/>
<keyword evidence="2" id="KW-1185">Reference proteome</keyword>
<protein>
    <submittedName>
        <fullName evidence="1">YlzJ-like protein</fullName>
    </submittedName>
</protein>